<evidence type="ECO:0000313" key="6">
    <source>
        <dbReference type="Proteomes" id="UP001596443"/>
    </source>
</evidence>
<dbReference type="InterPro" id="IPR036291">
    <property type="entry name" value="NAD(P)-bd_dom_sf"/>
</dbReference>
<dbReference type="SUPFAM" id="SSF55347">
    <property type="entry name" value="Glyceraldehyde-3-phosphate dehydrogenase-like, C-terminal domain"/>
    <property type="match status" value="1"/>
</dbReference>
<comment type="similarity">
    <text evidence="1">Belongs to the Gfo/Idh/MocA family.</text>
</comment>
<dbReference type="Pfam" id="PF01408">
    <property type="entry name" value="GFO_IDH_MocA"/>
    <property type="match status" value="1"/>
</dbReference>
<keyword evidence="6" id="KW-1185">Reference proteome</keyword>
<sequence>MTPSAQSITFGVLGTAEIARTAVIPGIRASNHTVEAVASRDGERARAFAEAESIPRSYGSYVDLLSDEAIDAVYVPLPNGLHAEWTTRAADAGLDVLCEKPLAVDAAEARAVLDHCRDQGVTLMEGYMYRYHPRTERVLALAAEELADVRTVTSTFRFPLYDRPGDVRLRPDLAGGSLMDVGCYPVSLARAVLGDPDRVYAHSNDTRDAGVDTELAGVLEYEDGRSARVASGFDTQLVQQYRIDARNGWIAVEQAFDAPDDEPVSIEYEIDGRHGVETFDPVDQYRLEVEHFADCVATDGSPRTDGEAAIATMRVLDALSDSAAEGCAVDVE</sequence>
<proteinExistence type="inferred from homology"/>
<dbReference type="PANTHER" id="PTHR22604">
    <property type="entry name" value="OXIDOREDUCTASES"/>
    <property type="match status" value="1"/>
</dbReference>
<dbReference type="InterPro" id="IPR055170">
    <property type="entry name" value="GFO_IDH_MocA-like_dom"/>
</dbReference>
<evidence type="ECO:0000256" key="2">
    <source>
        <dbReference type="ARBA" id="ARBA00023002"/>
    </source>
</evidence>
<comment type="caution">
    <text evidence="5">The sequence shown here is derived from an EMBL/GenBank/DDBJ whole genome shotgun (WGS) entry which is preliminary data.</text>
</comment>
<accession>A0ABD5T7Y2</accession>
<name>A0ABD5T7Y2_9EURY</name>
<protein>
    <submittedName>
        <fullName evidence="5">Gfo/Idh/MocA family protein</fullName>
    </submittedName>
</protein>
<evidence type="ECO:0000256" key="1">
    <source>
        <dbReference type="ARBA" id="ARBA00010928"/>
    </source>
</evidence>
<feature type="domain" description="GFO/IDH/MocA-like oxidoreductase" evidence="4">
    <location>
        <begin position="141"/>
        <end position="250"/>
    </location>
</feature>
<reference evidence="5 6" key="1">
    <citation type="journal article" date="2019" name="Int. J. Syst. Evol. Microbiol.">
        <title>The Global Catalogue of Microorganisms (GCM) 10K type strain sequencing project: providing services to taxonomists for standard genome sequencing and annotation.</title>
        <authorList>
            <consortium name="The Broad Institute Genomics Platform"/>
            <consortium name="The Broad Institute Genome Sequencing Center for Infectious Disease"/>
            <person name="Wu L."/>
            <person name="Ma J."/>
        </authorList>
    </citation>
    <scope>NUCLEOTIDE SEQUENCE [LARGE SCALE GENOMIC DNA]</scope>
    <source>
        <strain evidence="5 6">SYNS20</strain>
    </source>
</reference>
<dbReference type="PANTHER" id="PTHR22604:SF105">
    <property type="entry name" value="TRANS-1,2-DIHYDROBENZENE-1,2-DIOL DEHYDROGENASE"/>
    <property type="match status" value="1"/>
</dbReference>
<dbReference type="Proteomes" id="UP001596443">
    <property type="component" value="Unassembled WGS sequence"/>
</dbReference>
<gene>
    <name evidence="5" type="ORF">ACFQFD_01350</name>
</gene>
<dbReference type="Gene3D" id="3.30.360.10">
    <property type="entry name" value="Dihydrodipicolinate Reductase, domain 2"/>
    <property type="match status" value="1"/>
</dbReference>
<dbReference type="GeneID" id="81211397"/>
<dbReference type="GO" id="GO:0016491">
    <property type="term" value="F:oxidoreductase activity"/>
    <property type="evidence" value="ECO:0007669"/>
    <property type="project" value="UniProtKB-KW"/>
</dbReference>
<dbReference type="InterPro" id="IPR000683">
    <property type="entry name" value="Gfo/Idh/MocA-like_OxRdtase_N"/>
</dbReference>
<evidence type="ECO:0000313" key="5">
    <source>
        <dbReference type="EMBL" id="MFC6784681.1"/>
    </source>
</evidence>
<dbReference type="InterPro" id="IPR050984">
    <property type="entry name" value="Gfo/Idh/MocA_domain"/>
</dbReference>
<evidence type="ECO:0000259" key="4">
    <source>
        <dbReference type="Pfam" id="PF22725"/>
    </source>
</evidence>
<evidence type="ECO:0000259" key="3">
    <source>
        <dbReference type="Pfam" id="PF01408"/>
    </source>
</evidence>
<dbReference type="AlphaFoldDB" id="A0ABD5T7Y2"/>
<dbReference type="SUPFAM" id="SSF51735">
    <property type="entry name" value="NAD(P)-binding Rossmann-fold domains"/>
    <property type="match status" value="1"/>
</dbReference>
<feature type="domain" description="Gfo/Idh/MocA-like oxidoreductase N-terminal" evidence="3">
    <location>
        <begin position="9"/>
        <end position="127"/>
    </location>
</feature>
<dbReference type="Gene3D" id="3.40.50.720">
    <property type="entry name" value="NAD(P)-binding Rossmann-like Domain"/>
    <property type="match status" value="1"/>
</dbReference>
<dbReference type="Pfam" id="PF22725">
    <property type="entry name" value="GFO_IDH_MocA_C3"/>
    <property type="match status" value="1"/>
</dbReference>
<keyword evidence="2" id="KW-0560">Oxidoreductase</keyword>
<organism evidence="5 6">
    <name type="scientific">Halobaculum halobium</name>
    <dbReference type="NCBI Taxonomy" id="3032281"/>
    <lineage>
        <taxon>Archaea</taxon>
        <taxon>Methanobacteriati</taxon>
        <taxon>Methanobacteriota</taxon>
        <taxon>Stenosarchaea group</taxon>
        <taxon>Halobacteria</taxon>
        <taxon>Halobacteriales</taxon>
        <taxon>Haloferacaceae</taxon>
        <taxon>Halobaculum</taxon>
    </lineage>
</organism>
<dbReference type="EMBL" id="JBHSWX010000001">
    <property type="protein sequence ID" value="MFC6784681.1"/>
    <property type="molecule type" value="Genomic_DNA"/>
</dbReference>
<dbReference type="RefSeq" id="WP_284063502.1">
    <property type="nucleotide sequence ID" value="NZ_CP126159.1"/>
</dbReference>